<protein>
    <submittedName>
        <fullName evidence="1">(raccoon dog) hypothetical protein</fullName>
    </submittedName>
</protein>
<comment type="caution">
    <text evidence="1">The sequence shown here is derived from an EMBL/GenBank/DDBJ whole genome shotgun (WGS) entry which is preliminary data.</text>
</comment>
<accession>A0A811ZE01</accession>
<organism evidence="1 2">
    <name type="scientific">Nyctereutes procyonoides</name>
    <name type="common">Raccoon dog</name>
    <name type="synonym">Canis procyonoides</name>
    <dbReference type="NCBI Taxonomy" id="34880"/>
    <lineage>
        <taxon>Eukaryota</taxon>
        <taxon>Metazoa</taxon>
        <taxon>Chordata</taxon>
        <taxon>Craniata</taxon>
        <taxon>Vertebrata</taxon>
        <taxon>Euteleostomi</taxon>
        <taxon>Mammalia</taxon>
        <taxon>Eutheria</taxon>
        <taxon>Laurasiatheria</taxon>
        <taxon>Carnivora</taxon>
        <taxon>Caniformia</taxon>
        <taxon>Canidae</taxon>
        <taxon>Nyctereutes</taxon>
    </lineage>
</organism>
<dbReference type="AlphaFoldDB" id="A0A811ZE01"/>
<reference evidence="1" key="1">
    <citation type="submission" date="2020-12" db="EMBL/GenBank/DDBJ databases">
        <authorList>
            <consortium name="Molecular Ecology Group"/>
        </authorList>
    </citation>
    <scope>NUCLEOTIDE SEQUENCE</scope>
    <source>
        <strain evidence="1">TBG_1078</strain>
    </source>
</reference>
<dbReference type="EMBL" id="CAJHUB010000762">
    <property type="protein sequence ID" value="CAD7687001.1"/>
    <property type="molecule type" value="Genomic_DNA"/>
</dbReference>
<name>A0A811ZE01_NYCPR</name>
<keyword evidence="2" id="KW-1185">Reference proteome</keyword>
<evidence type="ECO:0000313" key="1">
    <source>
        <dbReference type="EMBL" id="CAD7687001.1"/>
    </source>
</evidence>
<proteinExistence type="predicted"/>
<evidence type="ECO:0000313" key="2">
    <source>
        <dbReference type="Proteomes" id="UP000645828"/>
    </source>
</evidence>
<dbReference type="Proteomes" id="UP000645828">
    <property type="component" value="Unassembled WGS sequence"/>
</dbReference>
<gene>
    <name evidence="1" type="ORF">NYPRO_LOCUS19794</name>
</gene>
<sequence>MPDPELSAEGNIEKYQDLLEREDFFPDYKENGTDLLEAGDPYLGDSDDEMHPDIGEAYKILVWNQSRSNPKKIKPNFSL</sequence>